<dbReference type="EMBL" id="VEPZ02001593">
    <property type="protein sequence ID" value="KAE8666822.1"/>
    <property type="molecule type" value="Genomic_DNA"/>
</dbReference>
<reference evidence="1" key="1">
    <citation type="submission" date="2019-09" db="EMBL/GenBank/DDBJ databases">
        <title>Draft genome information of white flower Hibiscus syriacus.</title>
        <authorList>
            <person name="Kim Y.-M."/>
        </authorList>
    </citation>
    <scope>NUCLEOTIDE SEQUENCE [LARGE SCALE GENOMIC DNA]</scope>
    <source>
        <strain evidence="1">YM2019G1</strain>
    </source>
</reference>
<organism evidence="1 2">
    <name type="scientific">Hibiscus syriacus</name>
    <name type="common">Rose of Sharon</name>
    <dbReference type="NCBI Taxonomy" id="106335"/>
    <lineage>
        <taxon>Eukaryota</taxon>
        <taxon>Viridiplantae</taxon>
        <taxon>Streptophyta</taxon>
        <taxon>Embryophyta</taxon>
        <taxon>Tracheophyta</taxon>
        <taxon>Spermatophyta</taxon>
        <taxon>Magnoliopsida</taxon>
        <taxon>eudicotyledons</taxon>
        <taxon>Gunneridae</taxon>
        <taxon>Pentapetalae</taxon>
        <taxon>rosids</taxon>
        <taxon>malvids</taxon>
        <taxon>Malvales</taxon>
        <taxon>Malvaceae</taxon>
        <taxon>Malvoideae</taxon>
        <taxon>Hibiscus</taxon>
    </lineage>
</organism>
<dbReference type="Proteomes" id="UP000436088">
    <property type="component" value="Unassembled WGS sequence"/>
</dbReference>
<evidence type="ECO:0000313" key="2">
    <source>
        <dbReference type="Proteomes" id="UP000436088"/>
    </source>
</evidence>
<evidence type="ECO:0000313" key="1">
    <source>
        <dbReference type="EMBL" id="KAE8666822.1"/>
    </source>
</evidence>
<accession>A0A6A2WXW4</accession>
<protein>
    <submittedName>
        <fullName evidence="1">Uncharacterized protein</fullName>
    </submittedName>
</protein>
<dbReference type="AlphaFoldDB" id="A0A6A2WXW4"/>
<gene>
    <name evidence="1" type="ORF">F3Y22_tig00112491pilonHSYRG00353</name>
</gene>
<comment type="caution">
    <text evidence="1">The sequence shown here is derived from an EMBL/GenBank/DDBJ whole genome shotgun (WGS) entry which is preliminary data.</text>
</comment>
<proteinExistence type="predicted"/>
<sequence length="329" mass="36104">MKLHKLDVVESEKRDFDLWIIALFGHYIFNVSGEAIRFSYLGLRKLGMSCAFAAFQSSHIACFQPFIRPTASSFPEVGVESKRVDDQNFNLALSPSKLNNSGKIKAHVAASSVSGSANAHTVEREEGEWSDAEGSGDVCGNYSTHEEVKASLGQGVQELMESDALGATVESVRAAENIHSPSRLDQNLNEQMGNNVLVSEGNGKGDISIDGQEEPGKTMFLNLEDVKQAGPIKTSTPRRQNFLTPVITRTVKEVRTNSLSGEHSGEKQGQPINEDQKLVALPSNDASNAAMELCDGFKVRDSWLMILERNHTCLTWNSILHQTSFVHRI</sequence>
<name>A0A6A2WXW4_HIBSY</name>
<keyword evidence="2" id="KW-1185">Reference proteome</keyword>